<evidence type="ECO:0000259" key="4">
    <source>
        <dbReference type="PROSITE" id="PS00624"/>
    </source>
</evidence>
<dbReference type="InterPro" id="IPR012132">
    <property type="entry name" value="GMC_OxRdtase"/>
</dbReference>
<dbReference type="PIRSF" id="PIRSF000137">
    <property type="entry name" value="Alcohol_oxidase"/>
    <property type="match status" value="1"/>
</dbReference>
<comment type="cofactor">
    <cofactor evidence="2">
        <name>FAD</name>
        <dbReference type="ChEBI" id="CHEBI:57692"/>
    </cofactor>
</comment>
<proteinExistence type="inferred from homology"/>
<reference evidence="5" key="2">
    <citation type="submission" date="2023-05" db="EMBL/GenBank/DDBJ databases">
        <authorList>
            <consortium name="Lawrence Berkeley National Laboratory"/>
            <person name="Steindorff A."/>
            <person name="Hensen N."/>
            <person name="Bonometti L."/>
            <person name="Westerberg I."/>
            <person name="Brannstrom I.O."/>
            <person name="Guillou S."/>
            <person name="Cros-Aarteil S."/>
            <person name="Calhoun S."/>
            <person name="Haridas S."/>
            <person name="Kuo A."/>
            <person name="Mondo S."/>
            <person name="Pangilinan J."/>
            <person name="Riley R."/>
            <person name="Labutti K."/>
            <person name="Andreopoulos B."/>
            <person name="Lipzen A."/>
            <person name="Chen C."/>
            <person name="Yanf M."/>
            <person name="Daum C."/>
            <person name="Ng V."/>
            <person name="Clum A."/>
            <person name="Ohm R."/>
            <person name="Martin F."/>
            <person name="Silar P."/>
            <person name="Natvig D."/>
            <person name="Lalanne C."/>
            <person name="Gautier V."/>
            <person name="Ament-Velasquez S.L."/>
            <person name="Kruys A."/>
            <person name="Hutchinson M.I."/>
            <person name="Powell A.J."/>
            <person name="Barry K."/>
            <person name="Miller A.N."/>
            <person name="Grigoriev I.V."/>
            <person name="Debuchy R."/>
            <person name="Gladieux P."/>
            <person name="Thoren M.H."/>
            <person name="Johannesson H."/>
        </authorList>
    </citation>
    <scope>NUCLEOTIDE SEQUENCE</scope>
    <source>
        <strain evidence="5">PSN243</strain>
    </source>
</reference>
<dbReference type="Pfam" id="PF05199">
    <property type="entry name" value="GMC_oxred_C"/>
    <property type="match status" value="1"/>
</dbReference>
<comment type="caution">
    <text evidence="5">The sequence shown here is derived from an EMBL/GenBank/DDBJ whole genome shotgun (WGS) entry which is preliminary data.</text>
</comment>
<feature type="binding site" evidence="2">
    <location>
        <position position="266"/>
    </location>
    <ligand>
        <name>FAD</name>
        <dbReference type="ChEBI" id="CHEBI:57692"/>
    </ligand>
</feature>
<dbReference type="InterPro" id="IPR007867">
    <property type="entry name" value="GMC_OxRtase_C"/>
</dbReference>
<dbReference type="SUPFAM" id="SSF51905">
    <property type="entry name" value="FAD/NAD(P)-binding domain"/>
    <property type="match status" value="1"/>
</dbReference>
<dbReference type="Gene3D" id="3.50.50.60">
    <property type="entry name" value="FAD/NAD(P)-binding domain"/>
    <property type="match status" value="1"/>
</dbReference>
<feature type="domain" description="Glucose-methanol-choline oxidoreductase N-terminal" evidence="4">
    <location>
        <begin position="305"/>
        <end position="319"/>
    </location>
</feature>
<gene>
    <name evidence="5" type="ORF">QBC34DRAFT_440282</name>
</gene>
<feature type="binding site" evidence="2">
    <location>
        <position position="116"/>
    </location>
    <ligand>
        <name>FAD</name>
        <dbReference type="ChEBI" id="CHEBI:57692"/>
    </ligand>
</feature>
<dbReference type="Proteomes" id="UP001321760">
    <property type="component" value="Unassembled WGS sequence"/>
</dbReference>
<keyword evidence="3" id="KW-0732">Signal</keyword>
<feature type="chain" id="PRO_5043866304" evidence="3">
    <location>
        <begin position="18"/>
        <end position="623"/>
    </location>
</feature>
<dbReference type="PROSITE" id="PS00624">
    <property type="entry name" value="GMC_OXRED_2"/>
    <property type="match status" value="1"/>
</dbReference>
<sequence length="623" mass="66356">MHSFVLSLLAFSGVAVASPRKADAATLVTRQTVQEAYDYVIVGGGTAGLTVADRLTADGKTTVLVVEVGQLSNSASITTVRGGVGGMTDPSLQYSITSAPQTKLGGRSTPVMIGKVVGGSSAVNAMMTIRGTSEDYDRWGGFFSSNSSWSWNGLLPYFRRALNFVPPNADVAKSANITYDTSFWGNTSGVYAAWPSFQYPASTVLLEAFRGLPGVEFAGDSGAGKTGLYWYPTFMDPKSVTRSYARTGHYDGLNRANYQLVTGSKVNKILFDGTTATGVTFVPATGNAQTVTTVKARKEVIIAAGAIHSPQVLQLSGIGPKSLLDKAKIETVVDLPGVGQNFQDHTILSASFSFRTLNLKPSQDDMYSNRTFSNWATTLWNTNKTGPYSLATGNAAAWLSFPVISSRAASIAASLTSQNHSAYLPADTHPTVSAGYTAQMKALASALLSNGTAFYNLVMSGGSSSGMLIDLHPLSRGTVNIDTSNPTREPLVDYRVLTNPLDPLIMADILRYTRKYHLDNPLTKSYGATEFAPGREVTTDEQFAEYLVESINPSYFHPVGTCAMMPRELGGVVDEELRVYGTKGLRVVDASVMSTIVGANTCQTTYAVAEKAADLIKGVLSAE</sequence>
<evidence type="ECO:0000313" key="6">
    <source>
        <dbReference type="Proteomes" id="UP001321760"/>
    </source>
</evidence>
<comment type="similarity">
    <text evidence="1">Belongs to the GMC oxidoreductase family.</text>
</comment>
<dbReference type="GO" id="GO:0044550">
    <property type="term" value="P:secondary metabolite biosynthetic process"/>
    <property type="evidence" value="ECO:0007669"/>
    <property type="project" value="TreeGrafter"/>
</dbReference>
<dbReference type="EMBL" id="MU865951">
    <property type="protein sequence ID" value="KAK4447288.1"/>
    <property type="molecule type" value="Genomic_DNA"/>
</dbReference>
<reference evidence="5" key="1">
    <citation type="journal article" date="2023" name="Mol. Phylogenet. Evol.">
        <title>Genome-scale phylogeny and comparative genomics of the fungal order Sordariales.</title>
        <authorList>
            <person name="Hensen N."/>
            <person name="Bonometti L."/>
            <person name="Westerberg I."/>
            <person name="Brannstrom I.O."/>
            <person name="Guillou S."/>
            <person name="Cros-Aarteil S."/>
            <person name="Calhoun S."/>
            <person name="Haridas S."/>
            <person name="Kuo A."/>
            <person name="Mondo S."/>
            <person name="Pangilinan J."/>
            <person name="Riley R."/>
            <person name="LaButti K."/>
            <person name="Andreopoulos B."/>
            <person name="Lipzen A."/>
            <person name="Chen C."/>
            <person name="Yan M."/>
            <person name="Daum C."/>
            <person name="Ng V."/>
            <person name="Clum A."/>
            <person name="Steindorff A."/>
            <person name="Ohm R.A."/>
            <person name="Martin F."/>
            <person name="Silar P."/>
            <person name="Natvig D.O."/>
            <person name="Lalanne C."/>
            <person name="Gautier V."/>
            <person name="Ament-Velasquez S.L."/>
            <person name="Kruys A."/>
            <person name="Hutchinson M.I."/>
            <person name="Powell A.J."/>
            <person name="Barry K."/>
            <person name="Miller A.N."/>
            <person name="Grigoriev I.V."/>
            <person name="Debuchy R."/>
            <person name="Gladieux P."/>
            <person name="Hiltunen Thoren M."/>
            <person name="Johannesson H."/>
        </authorList>
    </citation>
    <scope>NUCLEOTIDE SEQUENCE</scope>
    <source>
        <strain evidence="5">PSN243</strain>
    </source>
</reference>
<dbReference type="PANTHER" id="PTHR11552:SF115">
    <property type="entry name" value="DEHYDROGENASE XPTC-RELATED"/>
    <property type="match status" value="1"/>
</dbReference>
<dbReference type="GO" id="GO:0016614">
    <property type="term" value="F:oxidoreductase activity, acting on CH-OH group of donors"/>
    <property type="evidence" value="ECO:0007669"/>
    <property type="project" value="InterPro"/>
</dbReference>
<dbReference type="AlphaFoldDB" id="A0AAV9GGJ4"/>
<dbReference type="Gene3D" id="3.30.560.10">
    <property type="entry name" value="Glucose Oxidase, domain 3"/>
    <property type="match status" value="1"/>
</dbReference>
<evidence type="ECO:0000313" key="5">
    <source>
        <dbReference type="EMBL" id="KAK4447288.1"/>
    </source>
</evidence>
<protein>
    <submittedName>
        <fullName evidence="5">GMC oxidoreductase</fullName>
    </submittedName>
</protein>
<keyword evidence="2" id="KW-0274">FAD</keyword>
<dbReference type="PANTHER" id="PTHR11552">
    <property type="entry name" value="GLUCOSE-METHANOL-CHOLINE GMC OXIDOREDUCTASE"/>
    <property type="match status" value="1"/>
</dbReference>
<organism evidence="5 6">
    <name type="scientific">Podospora aff. communis PSN243</name>
    <dbReference type="NCBI Taxonomy" id="3040156"/>
    <lineage>
        <taxon>Eukaryota</taxon>
        <taxon>Fungi</taxon>
        <taxon>Dikarya</taxon>
        <taxon>Ascomycota</taxon>
        <taxon>Pezizomycotina</taxon>
        <taxon>Sordariomycetes</taxon>
        <taxon>Sordariomycetidae</taxon>
        <taxon>Sordariales</taxon>
        <taxon>Podosporaceae</taxon>
        <taxon>Podospora</taxon>
    </lineage>
</organism>
<dbReference type="InterPro" id="IPR036188">
    <property type="entry name" value="FAD/NAD-bd_sf"/>
</dbReference>
<name>A0AAV9GGJ4_9PEZI</name>
<evidence type="ECO:0000256" key="3">
    <source>
        <dbReference type="SAM" id="SignalP"/>
    </source>
</evidence>
<dbReference type="GO" id="GO:0050660">
    <property type="term" value="F:flavin adenine dinucleotide binding"/>
    <property type="evidence" value="ECO:0007669"/>
    <property type="project" value="InterPro"/>
</dbReference>
<keyword evidence="2" id="KW-0285">Flavoprotein</keyword>
<feature type="signal peptide" evidence="3">
    <location>
        <begin position="1"/>
        <end position="17"/>
    </location>
</feature>
<accession>A0AAV9GGJ4</accession>
<keyword evidence="6" id="KW-1185">Reference proteome</keyword>
<feature type="binding site" evidence="2">
    <location>
        <position position="555"/>
    </location>
    <ligand>
        <name>substrate</name>
    </ligand>
</feature>
<dbReference type="InterPro" id="IPR000172">
    <property type="entry name" value="GMC_OxRdtase_N"/>
</dbReference>
<dbReference type="SUPFAM" id="SSF54373">
    <property type="entry name" value="FAD-linked reductases, C-terminal domain"/>
    <property type="match status" value="1"/>
</dbReference>
<dbReference type="Pfam" id="PF00732">
    <property type="entry name" value="GMC_oxred_N"/>
    <property type="match status" value="1"/>
</dbReference>
<evidence type="ECO:0000256" key="1">
    <source>
        <dbReference type="ARBA" id="ARBA00010790"/>
    </source>
</evidence>
<evidence type="ECO:0000256" key="2">
    <source>
        <dbReference type="PIRSR" id="PIRSR000137-2"/>
    </source>
</evidence>